<evidence type="ECO:0000313" key="1">
    <source>
        <dbReference type="EMBL" id="QQO10925.1"/>
    </source>
</evidence>
<reference evidence="1" key="1">
    <citation type="submission" date="2021-01" db="EMBL/GenBank/DDBJ databases">
        <title>Description of Breznakiella homolactica.</title>
        <authorList>
            <person name="Song Y."/>
            <person name="Brune A."/>
        </authorList>
    </citation>
    <scope>NUCLEOTIDE SEQUENCE</scope>
    <source>
        <strain evidence="1">RmG30</strain>
    </source>
</reference>
<accession>A0A7T8BC99</accession>
<protein>
    <submittedName>
        <fullName evidence="1">Uncharacterized protein</fullName>
    </submittedName>
</protein>
<dbReference type="Proteomes" id="UP000595917">
    <property type="component" value="Chromosome"/>
</dbReference>
<organism evidence="1 2">
    <name type="scientific">Breznakiella homolactica</name>
    <dbReference type="NCBI Taxonomy" id="2798577"/>
    <lineage>
        <taxon>Bacteria</taxon>
        <taxon>Pseudomonadati</taxon>
        <taxon>Spirochaetota</taxon>
        <taxon>Spirochaetia</taxon>
        <taxon>Spirochaetales</taxon>
        <taxon>Breznakiellaceae</taxon>
        <taxon>Breznakiella</taxon>
    </lineage>
</organism>
<dbReference type="EMBL" id="CP067089">
    <property type="protein sequence ID" value="QQO10925.1"/>
    <property type="molecule type" value="Genomic_DNA"/>
</dbReference>
<dbReference type="AlphaFoldDB" id="A0A7T8BC99"/>
<keyword evidence="2" id="KW-1185">Reference proteome</keyword>
<dbReference type="KEGG" id="bhc:JFL75_08410"/>
<proteinExistence type="predicted"/>
<gene>
    <name evidence="1" type="ORF">JFL75_08410</name>
</gene>
<sequence length="321" mass="37911">MKNYVLLFLSVFININIHAFNGTIKIEQNNKIKNSTGNFYSIEDGKFTLILSNLNQENIRIFVYHDDSMFEKYQYPIKCEDTVMFHPATALSNNTDENNEITLYINREMQHNNISSDRRIYEQNSALIKIANIADIDNKFDGKLYVTIFIDFNNNSIIEENEIQNIVIEIDKNKHQSILFKGKVYISTLGYWVRYTNPVMHGDTYFYAKITNVTERDKFFELFGQDYSNNSLGAARIREMDYSKYNVYVVFSPITRVLELYQPYHYNGEYNLIFDVIYNFASNKGVYVFARNYFVEKEKDIFKICINDLGRITELTALEYR</sequence>
<dbReference type="RefSeq" id="WP_215628230.1">
    <property type="nucleotide sequence ID" value="NZ_CP067089.2"/>
</dbReference>
<name>A0A7T8BC99_9SPIR</name>
<evidence type="ECO:0000313" key="2">
    <source>
        <dbReference type="Proteomes" id="UP000595917"/>
    </source>
</evidence>